<dbReference type="EMBL" id="JBFNQN010000018">
    <property type="protein sequence ID" value="MEW9267500.1"/>
    <property type="molecule type" value="Genomic_DNA"/>
</dbReference>
<dbReference type="Pfam" id="PF00392">
    <property type="entry name" value="GntR"/>
    <property type="match status" value="1"/>
</dbReference>
<evidence type="ECO:0000313" key="8">
    <source>
        <dbReference type="Proteomes" id="UP001555826"/>
    </source>
</evidence>
<dbReference type="InterPro" id="IPR051446">
    <property type="entry name" value="HTH_trans_reg/aminotransferase"/>
</dbReference>
<evidence type="ECO:0000313" key="7">
    <source>
        <dbReference type="EMBL" id="MEW9267500.1"/>
    </source>
</evidence>
<proteinExistence type="predicted"/>
<keyword evidence="2" id="KW-0805">Transcription regulation</keyword>
<sequence>MQQTRGSGSDFLQLDPASAPARGRSMWLAARLREAITTGQVPDGAPLPATRVLAADLGWARGVVVQAYQRLGEEGLTSGRARAGTRVRRPSAHPHDPRPGPSSRTAAPRTPTGSPARSPARSSARSPAGQPSAHTTPTILDLTPASRT</sequence>
<dbReference type="RefSeq" id="WP_367640870.1">
    <property type="nucleotide sequence ID" value="NZ_JBFNQN010000018.1"/>
</dbReference>
<feature type="region of interest" description="Disordered" evidence="5">
    <location>
        <begin position="71"/>
        <end position="148"/>
    </location>
</feature>
<keyword evidence="3" id="KW-0238">DNA-binding</keyword>
<evidence type="ECO:0000256" key="4">
    <source>
        <dbReference type="ARBA" id="ARBA00023163"/>
    </source>
</evidence>
<evidence type="ECO:0000256" key="2">
    <source>
        <dbReference type="ARBA" id="ARBA00023015"/>
    </source>
</evidence>
<feature type="compositionally biased region" description="Basic residues" evidence="5">
    <location>
        <begin position="83"/>
        <end position="92"/>
    </location>
</feature>
<dbReference type="SMART" id="SM00345">
    <property type="entry name" value="HTH_GNTR"/>
    <property type="match status" value="1"/>
</dbReference>
<accession>A0ABV3PCY9</accession>
<feature type="region of interest" description="Disordered" evidence="5">
    <location>
        <begin position="1"/>
        <end position="20"/>
    </location>
</feature>
<evidence type="ECO:0000259" key="6">
    <source>
        <dbReference type="PROSITE" id="PS50949"/>
    </source>
</evidence>
<dbReference type="PANTHER" id="PTHR46577">
    <property type="entry name" value="HTH-TYPE TRANSCRIPTIONAL REGULATORY PROTEIN GABR"/>
    <property type="match status" value="1"/>
</dbReference>
<name>A0ABV3PCY9_9ACTN</name>
<dbReference type="PROSITE" id="PS50949">
    <property type="entry name" value="HTH_GNTR"/>
    <property type="match status" value="1"/>
</dbReference>
<comment type="caution">
    <text evidence="7">The sequence shown here is derived from an EMBL/GenBank/DDBJ whole genome shotgun (WGS) entry which is preliminary data.</text>
</comment>
<dbReference type="CDD" id="cd07377">
    <property type="entry name" value="WHTH_GntR"/>
    <property type="match status" value="1"/>
</dbReference>
<evidence type="ECO:0000256" key="3">
    <source>
        <dbReference type="ARBA" id="ARBA00023125"/>
    </source>
</evidence>
<dbReference type="Proteomes" id="UP001555826">
    <property type="component" value="Unassembled WGS sequence"/>
</dbReference>
<dbReference type="InterPro" id="IPR036390">
    <property type="entry name" value="WH_DNA-bd_sf"/>
</dbReference>
<organism evidence="7 8">
    <name type="scientific">Kineococcus endophyticus</name>
    <dbReference type="NCBI Taxonomy" id="1181883"/>
    <lineage>
        <taxon>Bacteria</taxon>
        <taxon>Bacillati</taxon>
        <taxon>Actinomycetota</taxon>
        <taxon>Actinomycetes</taxon>
        <taxon>Kineosporiales</taxon>
        <taxon>Kineosporiaceae</taxon>
        <taxon>Kineococcus</taxon>
    </lineage>
</organism>
<feature type="compositionally biased region" description="Low complexity" evidence="5">
    <location>
        <begin position="114"/>
        <end position="128"/>
    </location>
</feature>
<protein>
    <submittedName>
        <fullName evidence="7">Winged helix-turn-helix domain-containing protein</fullName>
    </submittedName>
</protein>
<gene>
    <name evidence="7" type="ORF">AB1207_22385</name>
</gene>
<feature type="domain" description="HTH gntR-type" evidence="6">
    <location>
        <begin position="22"/>
        <end position="90"/>
    </location>
</feature>
<dbReference type="PANTHER" id="PTHR46577:SF1">
    <property type="entry name" value="HTH-TYPE TRANSCRIPTIONAL REGULATORY PROTEIN GABR"/>
    <property type="match status" value="1"/>
</dbReference>
<dbReference type="Gene3D" id="1.10.10.10">
    <property type="entry name" value="Winged helix-like DNA-binding domain superfamily/Winged helix DNA-binding domain"/>
    <property type="match status" value="1"/>
</dbReference>
<reference evidence="7 8" key="1">
    <citation type="submission" date="2024-07" db="EMBL/GenBank/DDBJ databases">
        <authorList>
            <person name="Thanompreechachai J."/>
            <person name="Duangmal K."/>
        </authorList>
    </citation>
    <scope>NUCLEOTIDE SEQUENCE [LARGE SCALE GENOMIC DNA]</scope>
    <source>
        <strain evidence="7 8">KCTC 19886</strain>
    </source>
</reference>
<dbReference type="SUPFAM" id="SSF46785">
    <property type="entry name" value="Winged helix' DNA-binding domain"/>
    <property type="match status" value="1"/>
</dbReference>
<evidence type="ECO:0000256" key="5">
    <source>
        <dbReference type="SAM" id="MobiDB-lite"/>
    </source>
</evidence>
<keyword evidence="8" id="KW-1185">Reference proteome</keyword>
<dbReference type="InterPro" id="IPR000524">
    <property type="entry name" value="Tscrpt_reg_HTH_GntR"/>
</dbReference>
<keyword evidence="4" id="KW-0804">Transcription</keyword>
<dbReference type="InterPro" id="IPR036388">
    <property type="entry name" value="WH-like_DNA-bd_sf"/>
</dbReference>
<evidence type="ECO:0000256" key="1">
    <source>
        <dbReference type="ARBA" id="ARBA00022898"/>
    </source>
</evidence>
<keyword evidence="1" id="KW-0663">Pyridoxal phosphate</keyword>